<proteinExistence type="predicted"/>
<keyword evidence="1" id="KW-0812">Transmembrane</keyword>
<feature type="non-terminal residue" evidence="2">
    <location>
        <position position="109"/>
    </location>
</feature>
<reference evidence="2" key="1">
    <citation type="submission" date="2021-02" db="EMBL/GenBank/DDBJ databases">
        <authorList>
            <person name="Nowell W R."/>
        </authorList>
    </citation>
    <scope>NUCLEOTIDE SEQUENCE</scope>
</reference>
<keyword evidence="1" id="KW-1133">Transmembrane helix</keyword>
<comment type="caution">
    <text evidence="2">The sequence shown here is derived from an EMBL/GenBank/DDBJ whole genome shotgun (WGS) entry which is preliminary data.</text>
</comment>
<organism evidence="2 4">
    <name type="scientific">Rotaria magnacalcarata</name>
    <dbReference type="NCBI Taxonomy" id="392030"/>
    <lineage>
        <taxon>Eukaryota</taxon>
        <taxon>Metazoa</taxon>
        <taxon>Spiralia</taxon>
        <taxon>Gnathifera</taxon>
        <taxon>Rotifera</taxon>
        <taxon>Eurotatoria</taxon>
        <taxon>Bdelloidea</taxon>
        <taxon>Philodinida</taxon>
        <taxon>Philodinidae</taxon>
        <taxon>Rotaria</taxon>
    </lineage>
</organism>
<gene>
    <name evidence="3" type="ORF">BYL167_LOCUS68120</name>
    <name evidence="2" type="ORF">CJN711_LOCUS27049</name>
</gene>
<keyword evidence="1" id="KW-0472">Membrane</keyword>
<dbReference type="EMBL" id="CAJNOV010012799">
    <property type="protein sequence ID" value="CAF1497347.1"/>
    <property type="molecule type" value="Genomic_DNA"/>
</dbReference>
<evidence type="ECO:0000313" key="3">
    <source>
        <dbReference type="EMBL" id="CAF5128310.1"/>
    </source>
</evidence>
<name>A0A815SZ97_9BILA</name>
<feature type="transmembrane region" description="Helical" evidence="1">
    <location>
        <begin position="7"/>
        <end position="26"/>
    </location>
</feature>
<accession>A0A815SZ97</accession>
<evidence type="ECO:0000313" key="2">
    <source>
        <dbReference type="EMBL" id="CAF1497347.1"/>
    </source>
</evidence>
<protein>
    <submittedName>
        <fullName evidence="2">Uncharacterized protein</fullName>
    </submittedName>
</protein>
<dbReference type="EMBL" id="CAJOBH010247133">
    <property type="protein sequence ID" value="CAF5128310.1"/>
    <property type="molecule type" value="Genomic_DNA"/>
</dbReference>
<sequence length="109" mass="12396">MIQSIQFVGIILIFINLTTSVIGMTVNNHQIDVSRQLSDVRYASSIQINDVMKHLDELQAIATASSGNRAVEAIGFNRTLDYITNFLSVNTEFKIKKTFFNLRNFQLLR</sequence>
<dbReference type="Proteomes" id="UP000681967">
    <property type="component" value="Unassembled WGS sequence"/>
</dbReference>
<dbReference type="AlphaFoldDB" id="A0A815SZ97"/>
<dbReference type="Proteomes" id="UP000663855">
    <property type="component" value="Unassembled WGS sequence"/>
</dbReference>
<evidence type="ECO:0000256" key="1">
    <source>
        <dbReference type="SAM" id="Phobius"/>
    </source>
</evidence>
<evidence type="ECO:0000313" key="4">
    <source>
        <dbReference type="Proteomes" id="UP000663855"/>
    </source>
</evidence>